<dbReference type="PANTHER" id="PTHR46765:SF1">
    <property type="entry name" value="P-LOOP CONTAINING NUCLEOSIDE TRIPHOSPHATE HYDROLASES SUPERFAMILY PROTEIN"/>
    <property type="match status" value="1"/>
</dbReference>
<evidence type="ECO:0000256" key="2">
    <source>
        <dbReference type="ARBA" id="ARBA00023242"/>
    </source>
</evidence>
<gene>
    <name evidence="3" type="ORF">KC19_VG093100</name>
</gene>
<comment type="subcellular location">
    <subcellularLocation>
        <location evidence="1">Nucleus</location>
    </subcellularLocation>
</comment>
<keyword evidence="4" id="KW-1185">Reference proteome</keyword>
<proteinExistence type="predicted"/>
<protein>
    <submittedName>
        <fullName evidence="3">Uncharacterized protein</fullName>
    </submittedName>
</protein>
<organism evidence="3 4">
    <name type="scientific">Ceratodon purpureus</name>
    <name type="common">Fire moss</name>
    <name type="synonym">Dicranum purpureum</name>
    <dbReference type="NCBI Taxonomy" id="3225"/>
    <lineage>
        <taxon>Eukaryota</taxon>
        <taxon>Viridiplantae</taxon>
        <taxon>Streptophyta</taxon>
        <taxon>Embryophyta</taxon>
        <taxon>Bryophyta</taxon>
        <taxon>Bryophytina</taxon>
        <taxon>Bryopsida</taxon>
        <taxon>Dicranidae</taxon>
        <taxon>Pseudoditrichales</taxon>
        <taxon>Ditrichaceae</taxon>
        <taxon>Ceratodon</taxon>
    </lineage>
</organism>
<sequence length="71" mass="8008">MEEGFVRKNSKKKGAPVRCLSRPVKCICNDLYAPALQNLRQVARVHVFVQPSISRVVSRFEPGILHTVADF</sequence>
<accession>A0A8T0HNI3</accession>
<dbReference type="PANTHER" id="PTHR46765">
    <property type="entry name" value="P-LOOP CONTAINING NUCLEOSIDE TRIPHOSPHATE HYDROLASES SUPERFAMILY PROTEIN"/>
    <property type="match status" value="1"/>
</dbReference>
<dbReference type="EMBL" id="CM026426">
    <property type="protein sequence ID" value="KAG0572414.1"/>
    <property type="molecule type" value="Genomic_DNA"/>
</dbReference>
<evidence type="ECO:0000256" key="1">
    <source>
        <dbReference type="ARBA" id="ARBA00004123"/>
    </source>
</evidence>
<evidence type="ECO:0000313" key="3">
    <source>
        <dbReference type="EMBL" id="KAG0572414.1"/>
    </source>
</evidence>
<dbReference type="InterPro" id="IPR053016">
    <property type="entry name" value="CTF18-RFC_complex"/>
</dbReference>
<reference evidence="3" key="1">
    <citation type="submission" date="2020-06" db="EMBL/GenBank/DDBJ databases">
        <title>WGS assembly of Ceratodon purpureus strain R40.</title>
        <authorList>
            <person name="Carey S.B."/>
            <person name="Jenkins J."/>
            <person name="Shu S."/>
            <person name="Lovell J.T."/>
            <person name="Sreedasyam A."/>
            <person name="Maumus F."/>
            <person name="Tiley G.P."/>
            <person name="Fernandez-Pozo N."/>
            <person name="Barry K."/>
            <person name="Chen C."/>
            <person name="Wang M."/>
            <person name="Lipzen A."/>
            <person name="Daum C."/>
            <person name="Saski C.A."/>
            <person name="Payton A.C."/>
            <person name="Mcbreen J.C."/>
            <person name="Conrad R.E."/>
            <person name="Kollar L.M."/>
            <person name="Olsson S."/>
            <person name="Huttunen S."/>
            <person name="Landis J.B."/>
            <person name="Wickett N.J."/>
            <person name="Johnson M.G."/>
            <person name="Rensing S.A."/>
            <person name="Grimwood J."/>
            <person name="Schmutz J."/>
            <person name="Mcdaniel S.F."/>
        </authorList>
    </citation>
    <scope>NUCLEOTIDE SEQUENCE</scope>
    <source>
        <strain evidence="3">R40</strain>
    </source>
</reference>
<dbReference type="Proteomes" id="UP000822688">
    <property type="component" value="Chromosome V"/>
</dbReference>
<evidence type="ECO:0000313" key="4">
    <source>
        <dbReference type="Proteomes" id="UP000822688"/>
    </source>
</evidence>
<dbReference type="GO" id="GO:0005634">
    <property type="term" value="C:nucleus"/>
    <property type="evidence" value="ECO:0007669"/>
    <property type="project" value="UniProtKB-SubCell"/>
</dbReference>
<comment type="caution">
    <text evidence="3">The sequence shown here is derived from an EMBL/GenBank/DDBJ whole genome shotgun (WGS) entry which is preliminary data.</text>
</comment>
<dbReference type="AlphaFoldDB" id="A0A8T0HNI3"/>
<name>A0A8T0HNI3_CERPU</name>
<keyword evidence="2" id="KW-0539">Nucleus</keyword>